<sequence>MSATTRTPSRFATMSADAIRRELSPVSHSAAGADRFDLHSQTGQFLDVLLDVFGLDPEPYADVVDALDRAARIEAWAAKWQASATLDERAAARMIGDATDYDDAAGTVSASVRATNDTERAAGGRIWGRAHLAAAAGALAALRAHAAHTFAELQRVYADSVAAYLDAADKLTEAGVRTLEDATRANLSDVWFALEAEAARRDIVAEFVRHATPWGVLPGDDVTNAQRGPGYGARRWYTNPQKAETLNQYAHVYRSMPPWQFRAHVMRQAGAALRSVEDARRTPEPEPAKLPRGSSIAKRAAVGTLTAADVDNL</sequence>
<dbReference type="EMBL" id="SDMQ01000010">
    <property type="protein sequence ID" value="TBT83794.1"/>
    <property type="molecule type" value="Genomic_DNA"/>
</dbReference>
<feature type="region of interest" description="Disordered" evidence="1">
    <location>
        <begin position="274"/>
        <end position="295"/>
    </location>
</feature>
<dbReference type="AlphaFoldDB" id="A0A4Q9KD77"/>
<evidence type="ECO:0000313" key="3">
    <source>
        <dbReference type="Proteomes" id="UP000292373"/>
    </source>
</evidence>
<gene>
    <name evidence="2" type="ORF">ET989_10800</name>
</gene>
<organism evidence="2 3">
    <name type="scientific">Propioniciclava sinopodophylli</name>
    <dbReference type="NCBI Taxonomy" id="1837344"/>
    <lineage>
        <taxon>Bacteria</taxon>
        <taxon>Bacillati</taxon>
        <taxon>Actinomycetota</taxon>
        <taxon>Actinomycetes</taxon>
        <taxon>Propionibacteriales</taxon>
        <taxon>Propionibacteriaceae</taxon>
        <taxon>Propioniciclava</taxon>
    </lineage>
</organism>
<comment type="caution">
    <text evidence="2">The sequence shown here is derived from an EMBL/GenBank/DDBJ whole genome shotgun (WGS) entry which is preliminary data.</text>
</comment>
<protein>
    <submittedName>
        <fullName evidence="2">Uncharacterized protein</fullName>
    </submittedName>
</protein>
<accession>A0A4Q9KD77</accession>
<reference evidence="2 3" key="1">
    <citation type="submission" date="2019-01" db="EMBL/GenBank/DDBJ databases">
        <title>Lactibacter flavus gen. nov., sp. nov., a novel bacterium of the family Propionibacteriaceae isolated from raw milk and dairy products.</title>
        <authorList>
            <person name="Huptas C."/>
            <person name="Wenning M."/>
            <person name="Breitenwieser F."/>
            <person name="Doll E."/>
            <person name="Von Neubeck M."/>
            <person name="Busse H.-J."/>
            <person name="Scherer S."/>
        </authorList>
    </citation>
    <scope>NUCLEOTIDE SEQUENCE [LARGE SCALE GENOMIC DNA]</scope>
    <source>
        <strain evidence="2 3">KCTC 33808</strain>
    </source>
</reference>
<feature type="compositionally biased region" description="Basic and acidic residues" evidence="1">
    <location>
        <begin position="275"/>
        <end position="289"/>
    </location>
</feature>
<dbReference type="RefSeq" id="WP_131168808.1">
    <property type="nucleotide sequence ID" value="NZ_SDMQ01000010.1"/>
</dbReference>
<name>A0A4Q9KD77_9ACTN</name>
<proteinExistence type="predicted"/>
<evidence type="ECO:0000256" key="1">
    <source>
        <dbReference type="SAM" id="MobiDB-lite"/>
    </source>
</evidence>
<evidence type="ECO:0000313" key="2">
    <source>
        <dbReference type="EMBL" id="TBT83794.1"/>
    </source>
</evidence>
<dbReference type="Proteomes" id="UP000292373">
    <property type="component" value="Unassembled WGS sequence"/>
</dbReference>
<keyword evidence="3" id="KW-1185">Reference proteome</keyword>